<evidence type="ECO:0000313" key="2">
    <source>
        <dbReference type="Proteomes" id="UP001630127"/>
    </source>
</evidence>
<evidence type="ECO:0000313" key="1">
    <source>
        <dbReference type="EMBL" id="KAL3504311.1"/>
    </source>
</evidence>
<proteinExistence type="predicted"/>
<dbReference type="Proteomes" id="UP001630127">
    <property type="component" value="Unassembled WGS sequence"/>
</dbReference>
<gene>
    <name evidence="1" type="ORF">ACH5RR_034152</name>
</gene>
<organism evidence="1 2">
    <name type="scientific">Cinchona calisaya</name>
    <dbReference type="NCBI Taxonomy" id="153742"/>
    <lineage>
        <taxon>Eukaryota</taxon>
        <taxon>Viridiplantae</taxon>
        <taxon>Streptophyta</taxon>
        <taxon>Embryophyta</taxon>
        <taxon>Tracheophyta</taxon>
        <taxon>Spermatophyta</taxon>
        <taxon>Magnoliopsida</taxon>
        <taxon>eudicotyledons</taxon>
        <taxon>Gunneridae</taxon>
        <taxon>Pentapetalae</taxon>
        <taxon>asterids</taxon>
        <taxon>lamiids</taxon>
        <taxon>Gentianales</taxon>
        <taxon>Rubiaceae</taxon>
        <taxon>Cinchonoideae</taxon>
        <taxon>Cinchoneae</taxon>
        <taxon>Cinchona</taxon>
    </lineage>
</organism>
<keyword evidence="2" id="KW-1185">Reference proteome</keyword>
<dbReference type="EMBL" id="JBJUIK010000014">
    <property type="protein sequence ID" value="KAL3504311.1"/>
    <property type="molecule type" value="Genomic_DNA"/>
</dbReference>
<comment type="caution">
    <text evidence="1">The sequence shown here is derived from an EMBL/GenBank/DDBJ whole genome shotgun (WGS) entry which is preliminary data.</text>
</comment>
<sequence length="136" mass="15920">MADKLAEALDKFDLSSKERDDGTLEDLDIRGIPNECRLSILRKDVGEKIIHFMGHFERNCYNKKEHDKNFKEHQCSRWLRANNNKNLQHERATVRNRELMVTKSGLENTRKTSMEDNKLMTVNNRKNGLVGCNNMN</sequence>
<protein>
    <submittedName>
        <fullName evidence="1">Uncharacterized protein</fullName>
    </submittedName>
</protein>
<reference evidence="1 2" key="1">
    <citation type="submission" date="2024-11" db="EMBL/GenBank/DDBJ databases">
        <title>A near-complete genome assembly of Cinchona calisaya.</title>
        <authorList>
            <person name="Lian D.C."/>
            <person name="Zhao X.W."/>
            <person name="Wei L."/>
        </authorList>
    </citation>
    <scope>NUCLEOTIDE SEQUENCE [LARGE SCALE GENOMIC DNA]</scope>
    <source>
        <tissue evidence="1">Nenye</tissue>
    </source>
</reference>
<dbReference type="AlphaFoldDB" id="A0ABD2YC88"/>
<accession>A0ABD2YC88</accession>
<name>A0ABD2YC88_9GENT</name>